<evidence type="ECO:0000313" key="3">
    <source>
        <dbReference type="Proteomes" id="UP000034883"/>
    </source>
</evidence>
<dbReference type="Pfam" id="PF12697">
    <property type="entry name" value="Abhydrolase_6"/>
    <property type="match status" value="1"/>
</dbReference>
<evidence type="ECO:0000313" key="2">
    <source>
        <dbReference type="EMBL" id="AKF10247.1"/>
    </source>
</evidence>
<evidence type="ECO:0000259" key="1">
    <source>
        <dbReference type="Pfam" id="PF12697"/>
    </source>
</evidence>
<proteinExistence type="predicted"/>
<dbReference type="InterPro" id="IPR052897">
    <property type="entry name" value="Sec-Metab_Biosynth_Hydrolase"/>
</dbReference>
<reference evidence="2 3" key="1">
    <citation type="submission" date="2015-03" db="EMBL/GenBank/DDBJ databases">
        <title>Genome assembly of Sandaracinus amylolyticus DSM 53668.</title>
        <authorList>
            <person name="Sharma G."/>
            <person name="Subramanian S."/>
        </authorList>
    </citation>
    <scope>NUCLEOTIDE SEQUENCE [LARGE SCALE GENOMIC DNA]</scope>
    <source>
        <strain evidence="2 3">DSM 53668</strain>
    </source>
</reference>
<dbReference type="PANTHER" id="PTHR37017">
    <property type="entry name" value="AB HYDROLASE-1 DOMAIN-CONTAINING PROTEIN-RELATED"/>
    <property type="match status" value="1"/>
</dbReference>
<dbReference type="PANTHER" id="PTHR37017:SF11">
    <property type="entry name" value="ESTERASE_LIPASE_THIOESTERASE DOMAIN-CONTAINING PROTEIN"/>
    <property type="match status" value="1"/>
</dbReference>
<dbReference type="STRING" id="927083.DB32_007396"/>
<protein>
    <recommendedName>
        <fullName evidence="1">AB hydrolase-1 domain-containing protein</fullName>
    </recommendedName>
</protein>
<feature type="domain" description="AB hydrolase-1" evidence="1">
    <location>
        <begin position="5"/>
        <end position="219"/>
    </location>
</feature>
<dbReference type="RefSeq" id="WP_053237227.1">
    <property type="nucleotide sequence ID" value="NZ_CP011125.1"/>
</dbReference>
<dbReference type="InterPro" id="IPR000073">
    <property type="entry name" value="AB_hydrolase_1"/>
</dbReference>
<dbReference type="AlphaFoldDB" id="A0A0F6YM40"/>
<accession>A0A0F6YM40</accession>
<gene>
    <name evidence="2" type="ORF">DB32_007396</name>
</gene>
<keyword evidence="3" id="KW-1185">Reference proteome</keyword>
<dbReference type="KEGG" id="samy:DB32_007396"/>
<organism evidence="2 3">
    <name type="scientific">Sandaracinus amylolyticus</name>
    <dbReference type="NCBI Taxonomy" id="927083"/>
    <lineage>
        <taxon>Bacteria</taxon>
        <taxon>Pseudomonadati</taxon>
        <taxon>Myxococcota</taxon>
        <taxon>Polyangia</taxon>
        <taxon>Polyangiales</taxon>
        <taxon>Sandaracinaceae</taxon>
        <taxon>Sandaracinus</taxon>
    </lineage>
</organism>
<dbReference type="OrthoDB" id="9112061at2"/>
<dbReference type="EMBL" id="CP011125">
    <property type="protein sequence ID" value="AKF10247.1"/>
    <property type="molecule type" value="Genomic_DNA"/>
</dbReference>
<sequence>MATYVLIPGATGDSWYWHRVVPLLRARGHDVIAPDLPASDDSAGLDAYADVIERAIGDRRELVIVGQSMGALTAPIVCARRTCERLVLVAPMIPEPGETGHAWWSRSGQTDAERAMAIAEGRDPDAPFDPLVMFLHDVPQAVVAGSASRPHAQSSRPFEDPWPLASWPEVETQVIAGTRDRLFPIEFVRRLAKERLGIAPIEIDAGHLIALAQPEALVARLTGS</sequence>
<name>A0A0F6YM40_9BACT</name>
<dbReference type="Gene3D" id="3.40.50.1820">
    <property type="entry name" value="alpha/beta hydrolase"/>
    <property type="match status" value="1"/>
</dbReference>
<dbReference type="InterPro" id="IPR029058">
    <property type="entry name" value="AB_hydrolase_fold"/>
</dbReference>
<dbReference type="Proteomes" id="UP000034883">
    <property type="component" value="Chromosome"/>
</dbReference>
<dbReference type="SUPFAM" id="SSF53474">
    <property type="entry name" value="alpha/beta-Hydrolases"/>
    <property type="match status" value="1"/>
</dbReference>